<dbReference type="GO" id="GO:0009116">
    <property type="term" value="P:nucleoside metabolic process"/>
    <property type="evidence" value="ECO:0007669"/>
    <property type="project" value="InterPro"/>
</dbReference>
<dbReference type="Gene3D" id="3.40.50.1580">
    <property type="entry name" value="Nucleoside phosphorylase domain"/>
    <property type="match status" value="1"/>
</dbReference>
<protein>
    <submittedName>
        <fullName evidence="1">Purine and uridine phosphorylase</fullName>
    </submittedName>
</protein>
<dbReference type="Proteomes" id="UP000800035">
    <property type="component" value="Unassembled WGS sequence"/>
</dbReference>
<dbReference type="InterPro" id="IPR053137">
    <property type="entry name" value="NLR-like"/>
</dbReference>
<evidence type="ECO:0000313" key="1">
    <source>
        <dbReference type="EMBL" id="KAF1957292.1"/>
    </source>
</evidence>
<dbReference type="InterPro" id="IPR035994">
    <property type="entry name" value="Nucleoside_phosphorylase_sf"/>
</dbReference>
<dbReference type="EMBL" id="ML976989">
    <property type="protein sequence ID" value="KAF1957292.1"/>
    <property type="molecule type" value="Genomic_DNA"/>
</dbReference>
<gene>
    <name evidence="1" type="ORF">CC80DRAFT_41813</name>
</gene>
<keyword evidence="2" id="KW-1185">Reference proteome</keyword>
<dbReference type="GO" id="GO:0003824">
    <property type="term" value="F:catalytic activity"/>
    <property type="evidence" value="ECO:0007669"/>
    <property type="project" value="InterPro"/>
</dbReference>
<dbReference type="PANTHER" id="PTHR46082">
    <property type="entry name" value="ATP/GTP-BINDING PROTEIN-RELATED"/>
    <property type="match status" value="1"/>
</dbReference>
<dbReference type="OrthoDB" id="194358at2759"/>
<name>A0A6A5U0A9_9PLEO</name>
<dbReference type="AlphaFoldDB" id="A0A6A5U0A9"/>
<proteinExistence type="predicted"/>
<accession>A0A6A5U0A9</accession>
<reference evidence="1" key="1">
    <citation type="journal article" date="2020" name="Stud. Mycol.">
        <title>101 Dothideomycetes genomes: a test case for predicting lifestyles and emergence of pathogens.</title>
        <authorList>
            <person name="Haridas S."/>
            <person name="Albert R."/>
            <person name="Binder M."/>
            <person name="Bloem J."/>
            <person name="Labutti K."/>
            <person name="Salamov A."/>
            <person name="Andreopoulos B."/>
            <person name="Baker S."/>
            <person name="Barry K."/>
            <person name="Bills G."/>
            <person name="Bluhm B."/>
            <person name="Cannon C."/>
            <person name="Castanera R."/>
            <person name="Culley D."/>
            <person name="Daum C."/>
            <person name="Ezra D."/>
            <person name="Gonzalez J."/>
            <person name="Henrissat B."/>
            <person name="Kuo A."/>
            <person name="Liang C."/>
            <person name="Lipzen A."/>
            <person name="Lutzoni F."/>
            <person name="Magnuson J."/>
            <person name="Mondo S."/>
            <person name="Nolan M."/>
            <person name="Ohm R."/>
            <person name="Pangilinan J."/>
            <person name="Park H.-J."/>
            <person name="Ramirez L."/>
            <person name="Alfaro M."/>
            <person name="Sun H."/>
            <person name="Tritt A."/>
            <person name="Yoshinaga Y."/>
            <person name="Zwiers L.-H."/>
            <person name="Turgeon B."/>
            <person name="Goodwin S."/>
            <person name="Spatafora J."/>
            <person name="Crous P."/>
            <person name="Grigoriev I."/>
        </authorList>
    </citation>
    <scope>NUCLEOTIDE SEQUENCE</scope>
    <source>
        <strain evidence="1">CBS 675.92</strain>
    </source>
</reference>
<organism evidence="1 2">
    <name type="scientific">Byssothecium circinans</name>
    <dbReference type="NCBI Taxonomy" id="147558"/>
    <lineage>
        <taxon>Eukaryota</taxon>
        <taxon>Fungi</taxon>
        <taxon>Dikarya</taxon>
        <taxon>Ascomycota</taxon>
        <taxon>Pezizomycotina</taxon>
        <taxon>Dothideomycetes</taxon>
        <taxon>Pleosporomycetidae</taxon>
        <taxon>Pleosporales</taxon>
        <taxon>Massarineae</taxon>
        <taxon>Massarinaceae</taxon>
        <taxon>Byssothecium</taxon>
    </lineage>
</organism>
<sequence>MPGMGKASSAAVASHIRTSFERVKVGIVVGICGGAPRTPDGTEILLGDVVISETVIQVDFSRQYSDKFIRKDALEDTLGRVSPEIRSFMGRVSGRRVRSRLQDKTARYSADLRKMDGFHAAAYPGMDRDRLCPANYRHKHQIPSSCSVCDKCQHQDGEVCEYALKSSCAELGCDENLLIRRNRVQKAKGLNVDGNAITDAAEIQEAQKPSIHFGRIASGDVVMKSGQHRDGIMAREGVIAFEMEGAGAWDFLPTVVIKSVCDYADSHKSKEWQGYAATTAAACTKAFLEEWRSVKMLLKRNIFHFNQ</sequence>
<dbReference type="PANTHER" id="PTHR46082:SF6">
    <property type="entry name" value="AAA+ ATPASE DOMAIN-CONTAINING PROTEIN-RELATED"/>
    <property type="match status" value="1"/>
</dbReference>
<dbReference type="SUPFAM" id="SSF53167">
    <property type="entry name" value="Purine and uridine phosphorylases"/>
    <property type="match status" value="1"/>
</dbReference>
<evidence type="ECO:0000313" key="2">
    <source>
        <dbReference type="Proteomes" id="UP000800035"/>
    </source>
</evidence>